<feature type="region of interest" description="Disordered" evidence="6">
    <location>
        <begin position="45"/>
        <end position="80"/>
    </location>
</feature>
<evidence type="ECO:0000256" key="1">
    <source>
        <dbReference type="ARBA" id="ARBA00004477"/>
    </source>
</evidence>
<evidence type="ECO:0000256" key="4">
    <source>
        <dbReference type="ARBA" id="ARBA00022989"/>
    </source>
</evidence>
<dbReference type="GO" id="GO:0070072">
    <property type="term" value="P:vacuolar proton-transporting V-type ATPase complex assembly"/>
    <property type="evidence" value="ECO:0007669"/>
    <property type="project" value="InterPro"/>
</dbReference>
<feature type="region of interest" description="Disordered" evidence="6">
    <location>
        <begin position="240"/>
        <end position="298"/>
    </location>
</feature>
<dbReference type="PANTHER" id="PTHR31394:SF1">
    <property type="entry name" value="TRANSMEMBRANE PROTEIN 199"/>
    <property type="match status" value="1"/>
</dbReference>
<keyword evidence="4 7" id="KW-1133">Transmembrane helix</keyword>
<comment type="subcellular location">
    <subcellularLocation>
        <location evidence="1">Endoplasmic reticulum membrane</location>
        <topology evidence="1">Multi-pass membrane protein</topology>
    </subcellularLocation>
</comment>
<dbReference type="Proteomes" id="UP000279259">
    <property type="component" value="Unassembled WGS sequence"/>
</dbReference>
<comment type="caution">
    <text evidence="8">The sequence shown here is derived from an EMBL/GenBank/DDBJ whole genome shotgun (WGS) entry which is preliminary data.</text>
</comment>
<evidence type="ECO:0000256" key="7">
    <source>
        <dbReference type="SAM" id="Phobius"/>
    </source>
</evidence>
<feature type="compositionally biased region" description="Basic and acidic residues" evidence="6">
    <location>
        <begin position="52"/>
        <end position="73"/>
    </location>
</feature>
<dbReference type="InterPro" id="IPR021013">
    <property type="entry name" value="ATPase_Vma12"/>
</dbReference>
<accession>A0A427YL30</accession>
<evidence type="ECO:0000256" key="3">
    <source>
        <dbReference type="ARBA" id="ARBA00022824"/>
    </source>
</evidence>
<evidence type="ECO:0000313" key="8">
    <source>
        <dbReference type="EMBL" id="RSH91818.1"/>
    </source>
</evidence>
<evidence type="ECO:0000256" key="5">
    <source>
        <dbReference type="ARBA" id="ARBA00023136"/>
    </source>
</evidence>
<keyword evidence="5 7" id="KW-0472">Membrane</keyword>
<sequence length="298" mass="32465">METRLTLPPHLLETIKQLVIADVELPSDLRRDLDAAVSSATVVAVEAQRAVPDTERERERTDDNSKSDHREGSEALGGAEEVVPPTIDVEVLEQLSKWATSNDGRALLNRKRLDPSNYLLISLLAGTEVYLPPSQRDRLLASQNPEKPNPYLPSYLSPAAPSFGREFRSLSKQLTTIFNVLFSVFGSAFAVYFAATTGAGWDREHAILLGVLAGCVVGVADGVLVWIFAGRLEKSRKEARERGAEMAKGSAKDGLKGAEQLEEGGEKPGTGEVSTAAETTLEKRKLRLRRRGIGETDD</sequence>
<name>A0A427YL30_9TREE</name>
<reference evidence="8 9" key="1">
    <citation type="submission" date="2018-11" db="EMBL/GenBank/DDBJ databases">
        <title>Genome sequence of Saitozyma podzolica DSM 27192.</title>
        <authorList>
            <person name="Aliyu H."/>
            <person name="Gorte O."/>
            <person name="Ochsenreither K."/>
        </authorList>
    </citation>
    <scope>NUCLEOTIDE SEQUENCE [LARGE SCALE GENOMIC DNA]</scope>
    <source>
        <strain evidence="8 9">DSM 27192</strain>
    </source>
</reference>
<evidence type="ECO:0000256" key="2">
    <source>
        <dbReference type="ARBA" id="ARBA00022692"/>
    </source>
</evidence>
<feature type="transmembrane region" description="Helical" evidence="7">
    <location>
        <begin position="207"/>
        <end position="229"/>
    </location>
</feature>
<organism evidence="8 9">
    <name type="scientific">Saitozyma podzolica</name>
    <dbReference type="NCBI Taxonomy" id="1890683"/>
    <lineage>
        <taxon>Eukaryota</taxon>
        <taxon>Fungi</taxon>
        <taxon>Dikarya</taxon>
        <taxon>Basidiomycota</taxon>
        <taxon>Agaricomycotina</taxon>
        <taxon>Tremellomycetes</taxon>
        <taxon>Tremellales</taxon>
        <taxon>Trimorphomycetaceae</taxon>
        <taxon>Saitozyma</taxon>
    </lineage>
</organism>
<keyword evidence="9" id="KW-1185">Reference proteome</keyword>
<dbReference type="PANTHER" id="PTHR31394">
    <property type="entry name" value="TRANSMEMBRANE PROTEIN 199"/>
    <property type="match status" value="1"/>
</dbReference>
<feature type="compositionally biased region" description="Basic and acidic residues" evidence="6">
    <location>
        <begin position="240"/>
        <end position="256"/>
    </location>
</feature>
<feature type="transmembrane region" description="Helical" evidence="7">
    <location>
        <begin position="174"/>
        <end position="195"/>
    </location>
</feature>
<dbReference type="AlphaFoldDB" id="A0A427YL30"/>
<keyword evidence="3" id="KW-0256">Endoplasmic reticulum</keyword>
<dbReference type="GO" id="GO:0005789">
    <property type="term" value="C:endoplasmic reticulum membrane"/>
    <property type="evidence" value="ECO:0007669"/>
    <property type="project" value="UniProtKB-SubCell"/>
</dbReference>
<keyword evidence="2 7" id="KW-0812">Transmembrane</keyword>
<dbReference type="Pfam" id="PF11712">
    <property type="entry name" value="Vma12"/>
    <property type="match status" value="1"/>
</dbReference>
<gene>
    <name evidence="8" type="ORF">EHS25_009188</name>
</gene>
<dbReference type="OrthoDB" id="3193718at2759"/>
<protein>
    <recommendedName>
        <fullName evidence="10">Endoplasmic reticulum-based factor for assembly of V-ATPase</fullName>
    </recommendedName>
</protein>
<evidence type="ECO:0008006" key="10">
    <source>
        <dbReference type="Google" id="ProtNLM"/>
    </source>
</evidence>
<proteinExistence type="predicted"/>
<evidence type="ECO:0000256" key="6">
    <source>
        <dbReference type="SAM" id="MobiDB-lite"/>
    </source>
</evidence>
<evidence type="ECO:0000313" key="9">
    <source>
        <dbReference type="Proteomes" id="UP000279259"/>
    </source>
</evidence>
<dbReference type="EMBL" id="RSCD01000007">
    <property type="protein sequence ID" value="RSH91818.1"/>
    <property type="molecule type" value="Genomic_DNA"/>
</dbReference>